<feature type="non-terminal residue" evidence="1">
    <location>
        <position position="1"/>
    </location>
</feature>
<dbReference type="EMBL" id="CAJVPM010007804">
    <property type="protein sequence ID" value="CAG8549027.1"/>
    <property type="molecule type" value="Genomic_DNA"/>
</dbReference>
<name>A0ACA9LTX4_9GLOM</name>
<comment type="caution">
    <text evidence="1">The sequence shown here is derived from an EMBL/GenBank/DDBJ whole genome shotgun (WGS) entry which is preliminary data.</text>
</comment>
<reference evidence="1" key="1">
    <citation type="submission" date="2021-06" db="EMBL/GenBank/DDBJ databases">
        <authorList>
            <person name="Kallberg Y."/>
            <person name="Tangrot J."/>
            <person name="Rosling A."/>
        </authorList>
    </citation>
    <scope>NUCLEOTIDE SEQUENCE</scope>
    <source>
        <strain evidence="1">AU212A</strain>
    </source>
</reference>
<sequence>TPYVPFAFPTYARVENPENMLRLNQSASNFNNISFATRNEPLGTTNVPFAATHFTDLRQNVSGSYGPLPIPLNTIHYNGFYGPPCNPPSHLMHSNIFQQNAGNNNNVGSVNETQRSNVNSKLSNNAVKRKKKKKKGQQVNEQNNKKDNNKDKKGKDKEKKDKKKSIKKKKLNKKLKQEAAKREDTWRSPKPSEKPWLIYNSKVKYTSVTQRLHYEVIELANYLLPTDVECLLRAFVIKRIELFIKKYFKNSEVMVFGSVNTGLYLPTSDLDIVCFIHEDPNSAIITITNLLKKLNISTDIPIMNTSAKVPTIKFQEFYTKFNVYISLNQINGYYSAVTIRRYMEQWPSLIRLVIVARCFLNHHNLDRAESGGMSGYTLFCLIMVPDDENLGVLLIEFFELYGIDFNYEKLAIRVKKDEDLGAEIGYCKKENESWATKSPKSLSIQDPIQKSNDIAKAITMMPKIREHFKKAFNILVNRVCFLEDNSQRNGDNTFPDLYKESILSSILFVRKEIIDRRRKLHQSYNKGKQLWQVVAPFGTDIVDSLQLPNIEYIRREFRKEIEDISENINYERTSQLEISNRQLNVPKVFLTKLDSQVRETLINNHSDSDMDLLDSAKQSNNNIYAQSTESLDSSRPDKGCGVQ</sequence>
<evidence type="ECO:0000313" key="2">
    <source>
        <dbReference type="Proteomes" id="UP000789860"/>
    </source>
</evidence>
<accession>A0ACA9LTX4</accession>
<proteinExistence type="predicted"/>
<organism evidence="1 2">
    <name type="scientific">Scutellospora calospora</name>
    <dbReference type="NCBI Taxonomy" id="85575"/>
    <lineage>
        <taxon>Eukaryota</taxon>
        <taxon>Fungi</taxon>
        <taxon>Fungi incertae sedis</taxon>
        <taxon>Mucoromycota</taxon>
        <taxon>Glomeromycotina</taxon>
        <taxon>Glomeromycetes</taxon>
        <taxon>Diversisporales</taxon>
        <taxon>Gigasporaceae</taxon>
        <taxon>Scutellospora</taxon>
    </lineage>
</organism>
<protein>
    <submittedName>
        <fullName evidence="1">6569_t:CDS:1</fullName>
    </submittedName>
</protein>
<gene>
    <name evidence="1" type="ORF">SCALOS_LOCUS5112</name>
</gene>
<keyword evidence="2" id="KW-1185">Reference proteome</keyword>
<dbReference type="Proteomes" id="UP000789860">
    <property type="component" value="Unassembled WGS sequence"/>
</dbReference>
<evidence type="ECO:0000313" key="1">
    <source>
        <dbReference type="EMBL" id="CAG8549027.1"/>
    </source>
</evidence>